<evidence type="ECO:0000256" key="5">
    <source>
        <dbReference type="ARBA" id="ARBA00022737"/>
    </source>
</evidence>
<dbReference type="eggNOG" id="KOG2315">
    <property type="taxonomic scope" value="Eukaryota"/>
</dbReference>
<keyword evidence="11" id="KW-1185">Reference proteome</keyword>
<dbReference type="OMA" id="IIHDISW"/>
<accession>Q4UHP3</accession>
<dbReference type="OrthoDB" id="2194683at2759"/>
<evidence type="ECO:0000256" key="6">
    <source>
        <dbReference type="ARBA" id="ARBA00022845"/>
    </source>
</evidence>
<dbReference type="InterPro" id="IPR015943">
    <property type="entry name" value="WD40/YVTN_repeat-like_dom_sf"/>
</dbReference>
<sequence length="596" mass="66689">MDDIITDGLNGVSLRDHSMASDHWFLVALSKKTLHIYKFYPKTATNPGKQNSVILLRFLVEKLELFREYSDISKSFVSNKGNLVCLLKESSNSIQLTELESSKVLKSLNLPNDSVLKEVVFSPLDTFLTVLTSWSQSNPNNLVVYNLKDPNYSVVLSLPYEKSYVVSRFPTWTQDESFCILRVMDEIKVWKNNDFSKLYSSFTVNLTPESVTNDTTNSPPTDKTDSLPTDKTNSLLSRGNNYLTTDKTNTLPTRVTNSSPTSKTNSLPSGATISLSPPNDKGFCYIGIFASNQGKFDRGVLRIYSTTQLEKPIFNKEFDASEEGELFWNSKGTSVLFRTFANSVKGLASYYGANSLYLINLNNSKFKTISTVNDGIIHDISWSRNGKDFLLLKGPMPAEIDLYDGVTGLKTLSFGKNNRNTVKRDPFDRLVLMGGFGNLRGEIDIWDMKTKKKISQSKSECSVSCEFSPDGMYFVTATTVPRMRVDCCFKIFSYSGKLVQRVDFEELYHVYVRNPKFKFRQRDPSPSVTLENSTTSTPLYRPPGSLSGPKIIKQTNIPANTAVPVINKPKLVGPPGADAALLSAASKIKKKNRNKK</sequence>
<evidence type="ECO:0000256" key="2">
    <source>
        <dbReference type="ARBA" id="ARBA00013819"/>
    </source>
</evidence>
<feature type="compositionally biased region" description="Polar residues" evidence="8">
    <location>
        <begin position="524"/>
        <end position="538"/>
    </location>
</feature>
<evidence type="ECO:0000256" key="3">
    <source>
        <dbReference type="ARBA" id="ARBA00022540"/>
    </source>
</evidence>
<dbReference type="KEGG" id="tan:TA06085"/>
<feature type="domain" description="Translation initiation factor beta propellor-like" evidence="9">
    <location>
        <begin position="316"/>
        <end position="510"/>
    </location>
</feature>
<keyword evidence="6" id="KW-0810">Translation regulation</keyword>
<evidence type="ECO:0000256" key="4">
    <source>
        <dbReference type="ARBA" id="ARBA00022574"/>
    </source>
</evidence>
<keyword evidence="3" id="KW-0396">Initiation factor</keyword>
<proteinExistence type="inferred from homology"/>
<dbReference type="PANTHER" id="PTHR13227:SF0">
    <property type="entry name" value="EUKARYOTIC TRANSLATION INITIATION FACTOR 2A"/>
    <property type="match status" value="1"/>
</dbReference>
<evidence type="ECO:0000313" key="10">
    <source>
        <dbReference type="EMBL" id="CAI73396.1"/>
    </source>
</evidence>
<evidence type="ECO:0000256" key="8">
    <source>
        <dbReference type="SAM" id="MobiDB-lite"/>
    </source>
</evidence>
<feature type="region of interest" description="Disordered" evidence="8">
    <location>
        <begin position="209"/>
        <end position="272"/>
    </location>
</feature>
<dbReference type="PANTHER" id="PTHR13227">
    <property type="entry name" value="EUKARYOTIC TRANSLATION INITIATION FACTOR 2A"/>
    <property type="match status" value="1"/>
</dbReference>
<dbReference type="GO" id="GO:0003743">
    <property type="term" value="F:translation initiation factor activity"/>
    <property type="evidence" value="ECO:0007669"/>
    <property type="project" value="UniProtKB-KW"/>
</dbReference>
<dbReference type="InterPro" id="IPR011387">
    <property type="entry name" value="TIF2A"/>
</dbReference>
<dbReference type="SUPFAM" id="SSF82171">
    <property type="entry name" value="DPP6 N-terminal domain-like"/>
    <property type="match status" value="1"/>
</dbReference>
<dbReference type="GO" id="GO:0043022">
    <property type="term" value="F:ribosome binding"/>
    <property type="evidence" value="ECO:0007669"/>
    <property type="project" value="TreeGrafter"/>
</dbReference>
<dbReference type="Pfam" id="PF08662">
    <property type="entry name" value="eIF2A"/>
    <property type="match status" value="1"/>
</dbReference>
<dbReference type="GO" id="GO:0003729">
    <property type="term" value="F:mRNA binding"/>
    <property type="evidence" value="ECO:0007669"/>
    <property type="project" value="TreeGrafter"/>
</dbReference>
<keyword evidence="5" id="KW-0677">Repeat</keyword>
<dbReference type="EMBL" id="CR940347">
    <property type="protein sequence ID" value="CAI73396.1"/>
    <property type="molecule type" value="Genomic_DNA"/>
</dbReference>
<dbReference type="RefSeq" id="XP_954073.1">
    <property type="nucleotide sequence ID" value="XM_948980.1"/>
</dbReference>
<dbReference type="VEuPathDB" id="PiroplasmaDB:TA06085"/>
<dbReference type="InterPro" id="IPR013979">
    <property type="entry name" value="TIF_beta_prop-like"/>
</dbReference>
<keyword evidence="7" id="KW-0648">Protein biosynthesis</keyword>
<evidence type="ECO:0000256" key="1">
    <source>
        <dbReference type="ARBA" id="ARBA00009573"/>
    </source>
</evidence>
<organism evidence="10 11">
    <name type="scientific">Theileria annulata</name>
    <dbReference type="NCBI Taxonomy" id="5874"/>
    <lineage>
        <taxon>Eukaryota</taxon>
        <taxon>Sar</taxon>
        <taxon>Alveolata</taxon>
        <taxon>Apicomplexa</taxon>
        <taxon>Aconoidasida</taxon>
        <taxon>Piroplasmida</taxon>
        <taxon>Theileriidae</taxon>
        <taxon>Theileria</taxon>
    </lineage>
</organism>
<gene>
    <name evidence="10" type="ORF">TA06085</name>
</gene>
<feature type="region of interest" description="Disordered" evidence="8">
    <location>
        <begin position="522"/>
        <end position="550"/>
    </location>
</feature>
<comment type="similarity">
    <text evidence="1">Belongs to the WD repeat EIF2A family.</text>
</comment>
<dbReference type="Proteomes" id="UP000001950">
    <property type="component" value="Chromosome 1"/>
</dbReference>
<dbReference type="STRING" id="5874.Q4UHP3"/>
<evidence type="ECO:0000313" key="11">
    <source>
        <dbReference type="Proteomes" id="UP000001950"/>
    </source>
</evidence>
<keyword evidence="4" id="KW-0853">WD repeat</keyword>
<dbReference type="AlphaFoldDB" id="Q4UHP3"/>
<name>Q4UHP3_THEAN</name>
<dbReference type="InParanoid" id="Q4UHP3"/>
<reference evidence="10 11" key="1">
    <citation type="journal article" date="2005" name="Science">
        <title>Genome of the host-cell transforming parasite Theileria annulata compared with T. parva.</title>
        <authorList>
            <person name="Pain A."/>
            <person name="Renauld H."/>
            <person name="Berriman M."/>
            <person name="Murphy L."/>
            <person name="Yeats C.A."/>
            <person name="Weir W."/>
            <person name="Kerhornou A."/>
            <person name="Aslett M."/>
            <person name="Bishop R."/>
            <person name="Bouchier C."/>
            <person name="Cochet M."/>
            <person name="Coulson R.M.R."/>
            <person name="Cronin A."/>
            <person name="de Villiers E.P."/>
            <person name="Fraser A."/>
            <person name="Fosker N."/>
            <person name="Gardner M."/>
            <person name="Goble A."/>
            <person name="Griffiths-Jones S."/>
            <person name="Harris D.E."/>
            <person name="Katzer F."/>
            <person name="Larke N."/>
            <person name="Lord A."/>
            <person name="Maser P."/>
            <person name="McKellar S."/>
            <person name="Mooney P."/>
            <person name="Morton F."/>
            <person name="Nene V."/>
            <person name="O'Neil S."/>
            <person name="Price C."/>
            <person name="Quail M.A."/>
            <person name="Rabbinowitsch E."/>
            <person name="Rawlings N.D."/>
            <person name="Rutter S."/>
            <person name="Saunders D."/>
            <person name="Seeger K."/>
            <person name="Shah T."/>
            <person name="Squares R."/>
            <person name="Squares S."/>
            <person name="Tivey A."/>
            <person name="Walker A.R."/>
            <person name="Woodward J."/>
            <person name="Dobbelaere D.A.E."/>
            <person name="Langsley G."/>
            <person name="Rajandream M.A."/>
            <person name="McKeever D."/>
            <person name="Shiels B."/>
            <person name="Tait A."/>
            <person name="Barrell B.G."/>
            <person name="Hall N."/>
        </authorList>
    </citation>
    <scope>NUCLEOTIDE SEQUENCE [LARGE SCALE GENOMIC DNA]</scope>
    <source>
        <strain evidence="11">Ankara</strain>
    </source>
</reference>
<dbReference type="GO" id="GO:0000049">
    <property type="term" value="F:tRNA binding"/>
    <property type="evidence" value="ECO:0007669"/>
    <property type="project" value="TreeGrafter"/>
</dbReference>
<dbReference type="Gene3D" id="2.130.10.10">
    <property type="entry name" value="YVTN repeat-like/Quinoprotein amine dehydrogenase"/>
    <property type="match status" value="1"/>
</dbReference>
<evidence type="ECO:0000259" key="9">
    <source>
        <dbReference type="Pfam" id="PF08662"/>
    </source>
</evidence>
<dbReference type="GO" id="GO:0022627">
    <property type="term" value="C:cytosolic small ribosomal subunit"/>
    <property type="evidence" value="ECO:0007669"/>
    <property type="project" value="TreeGrafter"/>
</dbReference>
<evidence type="ECO:0000256" key="7">
    <source>
        <dbReference type="ARBA" id="ARBA00022917"/>
    </source>
</evidence>
<dbReference type="GO" id="GO:0006417">
    <property type="term" value="P:regulation of translation"/>
    <property type="evidence" value="ECO:0007669"/>
    <property type="project" value="UniProtKB-KW"/>
</dbReference>
<protein>
    <recommendedName>
        <fullName evidence="2">Eukaryotic translation initiation factor 2A</fullName>
    </recommendedName>
</protein>
<dbReference type="GeneID" id="3863804"/>